<sequence length="364" mass="39579">MSDAVGIMSGAFFVSRGELLSWLNDFLKLSYTKVEQVADGSAHCQVFDALFPGKVPLHKVNFGARHEYEFVQNYKVLQAVLDKVGIEKHIEVERLIKARAQDNLEFLQWVKAVFDRFYAGQPYNAIERREAATRKYQEQKAGFVGNGIGVATKRRPITNGKPAPGLSAPATRTVQRAAVNGVPVSAHADSNAQVFRGNSNQNAVGALSRSAANAPLNQPREGLNSPGAPMATSATANAPAPEAYQALVGKVTEMQLAIDNLEKERTYYFEKLRDIELLCQTHPEPELPLIKAIQAVLYDEPINVDGEESALGSLPASSSLFELDPTAAGAPRQDAASRYPLGENTDSAYAQTERNSATTTPYMP</sequence>
<evidence type="ECO:0000256" key="7">
    <source>
        <dbReference type="ARBA" id="ARBA00023212"/>
    </source>
</evidence>
<comment type="caution">
    <text evidence="13">The sequence shown here is derived from an EMBL/GenBank/DDBJ whole genome shotgun (WGS) entry which is preliminary data.</text>
</comment>
<evidence type="ECO:0000256" key="8">
    <source>
        <dbReference type="ARBA" id="ARBA00023306"/>
    </source>
</evidence>
<dbReference type="EMBL" id="VWRR01000003">
    <property type="protein sequence ID" value="KAF6004436.1"/>
    <property type="molecule type" value="Genomic_DNA"/>
</dbReference>
<evidence type="ECO:0000256" key="3">
    <source>
        <dbReference type="ARBA" id="ARBA00022490"/>
    </source>
</evidence>
<protein>
    <submittedName>
        <fullName evidence="13">Microtubule-associated protein RP/EB member 1</fullName>
    </submittedName>
</protein>
<dbReference type="InterPro" id="IPR027328">
    <property type="entry name" value="MAPRE"/>
</dbReference>
<evidence type="ECO:0000256" key="9">
    <source>
        <dbReference type="PROSITE-ProRule" id="PRU00576"/>
    </source>
</evidence>
<keyword evidence="4" id="KW-0132">Cell division</keyword>
<evidence type="ECO:0000256" key="5">
    <source>
        <dbReference type="ARBA" id="ARBA00022701"/>
    </source>
</evidence>
<evidence type="ECO:0000256" key="2">
    <source>
        <dbReference type="ARBA" id="ARBA00010729"/>
    </source>
</evidence>
<evidence type="ECO:0000313" key="14">
    <source>
        <dbReference type="Proteomes" id="UP000530660"/>
    </source>
</evidence>
<feature type="domain" description="EB1 C-terminal" evidence="12">
    <location>
        <begin position="236"/>
        <end position="306"/>
    </location>
</feature>
<keyword evidence="7" id="KW-0206">Cytoskeleton</keyword>
<keyword evidence="8" id="KW-0131">Cell cycle</keyword>
<keyword evidence="14" id="KW-1185">Reference proteome</keyword>
<accession>A0A7J7IMU8</accession>
<evidence type="ECO:0000256" key="1">
    <source>
        <dbReference type="ARBA" id="ARBA00004245"/>
    </source>
</evidence>
<keyword evidence="3" id="KW-0963">Cytoplasm</keyword>
<dbReference type="SUPFAM" id="SSF140612">
    <property type="entry name" value="EB1 dimerisation domain-like"/>
    <property type="match status" value="1"/>
</dbReference>
<evidence type="ECO:0000313" key="13">
    <source>
        <dbReference type="EMBL" id="KAF6004436.1"/>
    </source>
</evidence>
<dbReference type="GO" id="GO:0008017">
    <property type="term" value="F:microtubule binding"/>
    <property type="evidence" value="ECO:0007669"/>
    <property type="project" value="InterPro"/>
</dbReference>
<dbReference type="InterPro" id="IPR036133">
    <property type="entry name" value="EB1_C_sf"/>
</dbReference>
<dbReference type="Gene3D" id="1.10.418.10">
    <property type="entry name" value="Calponin-like domain"/>
    <property type="match status" value="1"/>
</dbReference>
<dbReference type="FunFam" id="1.10.418.10:FF:000028">
    <property type="entry name" value="RP/EB family microtubule-associated protein"/>
    <property type="match status" value="1"/>
</dbReference>
<feature type="region of interest" description="Disordered" evidence="10">
    <location>
        <begin position="325"/>
        <end position="364"/>
    </location>
</feature>
<dbReference type="GO" id="GO:0051301">
    <property type="term" value="P:cell division"/>
    <property type="evidence" value="ECO:0007669"/>
    <property type="project" value="UniProtKB-KW"/>
</dbReference>
<keyword evidence="6" id="KW-0498">Mitosis</keyword>
<keyword evidence="5 9" id="KW-0493">Microtubule</keyword>
<name>A0A7J7IMU8_9RHOD</name>
<evidence type="ECO:0000256" key="4">
    <source>
        <dbReference type="ARBA" id="ARBA00022618"/>
    </source>
</evidence>
<gene>
    <name evidence="13" type="primary">EB1</name>
    <name evidence="13" type="ORF">F1559_002233</name>
</gene>
<feature type="domain" description="Calponin-homology (CH)" evidence="11">
    <location>
        <begin position="13"/>
        <end position="115"/>
    </location>
</feature>
<evidence type="ECO:0000259" key="11">
    <source>
        <dbReference type="PROSITE" id="PS50021"/>
    </source>
</evidence>
<dbReference type="InterPro" id="IPR036872">
    <property type="entry name" value="CH_dom_sf"/>
</dbReference>
<evidence type="ECO:0000256" key="10">
    <source>
        <dbReference type="SAM" id="MobiDB-lite"/>
    </source>
</evidence>
<dbReference type="PROSITE" id="PS51230">
    <property type="entry name" value="EB1_C"/>
    <property type="match status" value="1"/>
</dbReference>
<dbReference type="InterPro" id="IPR001715">
    <property type="entry name" value="CH_dom"/>
</dbReference>
<reference evidence="13 14" key="1">
    <citation type="journal article" date="2020" name="J. Phycol.">
        <title>Comparative genome analysis reveals Cyanidiococcus gen. nov., a new extremophilic red algal genus sister to Cyanidioschyzon (Cyanidioschyzonaceae, Rhodophyta).</title>
        <authorList>
            <person name="Liu S.-L."/>
            <person name="Chiang Y.-R."/>
            <person name="Yoon H.S."/>
            <person name="Fu H.-Y."/>
        </authorList>
    </citation>
    <scope>NUCLEOTIDE SEQUENCE [LARGE SCALE GENOMIC DNA]</scope>
    <source>
        <strain evidence="13 14">THAL066</strain>
    </source>
</reference>
<dbReference type="Proteomes" id="UP000530660">
    <property type="component" value="Unassembled WGS sequence"/>
</dbReference>
<dbReference type="Pfam" id="PF00307">
    <property type="entry name" value="CH"/>
    <property type="match status" value="1"/>
</dbReference>
<evidence type="ECO:0000256" key="6">
    <source>
        <dbReference type="ARBA" id="ARBA00022776"/>
    </source>
</evidence>
<comment type="subcellular location">
    <subcellularLocation>
        <location evidence="1">Cytoplasm</location>
        <location evidence="1">Cytoskeleton</location>
    </subcellularLocation>
</comment>
<evidence type="ECO:0000259" key="12">
    <source>
        <dbReference type="PROSITE" id="PS51230"/>
    </source>
</evidence>
<dbReference type="PROSITE" id="PS50021">
    <property type="entry name" value="CH"/>
    <property type="match status" value="1"/>
</dbReference>
<dbReference type="InterPro" id="IPR004953">
    <property type="entry name" value="EB1_C"/>
</dbReference>
<dbReference type="Pfam" id="PF03271">
    <property type="entry name" value="EB1"/>
    <property type="match status" value="1"/>
</dbReference>
<dbReference type="PANTHER" id="PTHR10623">
    <property type="entry name" value="MICROTUBULE-ASSOCIATED PROTEIN RP/EB FAMILY MEMBER"/>
    <property type="match status" value="1"/>
</dbReference>
<dbReference type="AlphaFoldDB" id="A0A7J7IMU8"/>
<comment type="similarity">
    <text evidence="2">Belongs to the MAPRE family.</text>
</comment>
<feature type="compositionally biased region" description="Polar residues" evidence="10">
    <location>
        <begin position="344"/>
        <end position="364"/>
    </location>
</feature>
<organism evidence="13 14">
    <name type="scientific">Cyanidiococcus yangmingshanensis</name>
    <dbReference type="NCBI Taxonomy" id="2690220"/>
    <lineage>
        <taxon>Eukaryota</taxon>
        <taxon>Rhodophyta</taxon>
        <taxon>Bangiophyceae</taxon>
        <taxon>Cyanidiales</taxon>
        <taxon>Cyanidiaceae</taxon>
        <taxon>Cyanidiococcus</taxon>
    </lineage>
</organism>
<dbReference type="Gene3D" id="1.20.5.1430">
    <property type="match status" value="1"/>
</dbReference>
<proteinExistence type="inferred from homology"/>
<dbReference type="SUPFAM" id="SSF47576">
    <property type="entry name" value="Calponin-homology domain, CH-domain"/>
    <property type="match status" value="1"/>
</dbReference>
<dbReference type="OrthoDB" id="2119228at2759"/>
<dbReference type="GO" id="GO:0005874">
    <property type="term" value="C:microtubule"/>
    <property type="evidence" value="ECO:0007669"/>
    <property type="project" value="UniProtKB-KW"/>
</dbReference>